<protein>
    <submittedName>
        <fullName evidence="1">Uncharacterized protein</fullName>
    </submittedName>
</protein>
<reference evidence="1 2" key="1">
    <citation type="journal article" date="2021" name="Hortic Res">
        <title>High-quality reference genome and annotation aids understanding of berry development for evergreen blueberry (Vaccinium darrowii).</title>
        <authorList>
            <person name="Yu J."/>
            <person name="Hulse-Kemp A.M."/>
            <person name="Babiker E."/>
            <person name="Staton M."/>
        </authorList>
    </citation>
    <scope>NUCLEOTIDE SEQUENCE [LARGE SCALE GENOMIC DNA]</scope>
    <source>
        <strain evidence="2">cv. NJ 8807/NJ 8810</strain>
        <tissue evidence="1">Young leaf</tissue>
    </source>
</reference>
<dbReference type="Proteomes" id="UP000828048">
    <property type="component" value="Chromosome 4"/>
</dbReference>
<evidence type="ECO:0000313" key="2">
    <source>
        <dbReference type="Proteomes" id="UP000828048"/>
    </source>
</evidence>
<name>A0ACB7Z675_9ERIC</name>
<sequence>MPYFGFAYFVRPMQESLQSIRSTHPGSVFQDGATLLQHQLYEFHLLGSRRKRKQKVNDGEKECTNEAQLRFVLKDVAVKQLGFQGEFLVEVSMLSLLHHTHLVNLVGYWGDGEHRVVYEDMSNGSLEEPLLDEIAEGAAKAKLGPTSDKSFVSTRVMGTYGYCMPEYALTGQLTAKSDAYSFGVVFLEIITGGRVIDNTRPSEEQNLVLAIFKSIITPE</sequence>
<proteinExistence type="predicted"/>
<organism evidence="1 2">
    <name type="scientific">Vaccinium darrowii</name>
    <dbReference type="NCBI Taxonomy" id="229202"/>
    <lineage>
        <taxon>Eukaryota</taxon>
        <taxon>Viridiplantae</taxon>
        <taxon>Streptophyta</taxon>
        <taxon>Embryophyta</taxon>
        <taxon>Tracheophyta</taxon>
        <taxon>Spermatophyta</taxon>
        <taxon>Magnoliopsida</taxon>
        <taxon>eudicotyledons</taxon>
        <taxon>Gunneridae</taxon>
        <taxon>Pentapetalae</taxon>
        <taxon>asterids</taxon>
        <taxon>Ericales</taxon>
        <taxon>Ericaceae</taxon>
        <taxon>Vaccinioideae</taxon>
        <taxon>Vaccinieae</taxon>
        <taxon>Vaccinium</taxon>
    </lineage>
</organism>
<accession>A0ACB7Z675</accession>
<evidence type="ECO:0000313" key="1">
    <source>
        <dbReference type="EMBL" id="KAH7861371.1"/>
    </source>
</evidence>
<keyword evidence="2" id="KW-1185">Reference proteome</keyword>
<dbReference type="EMBL" id="CM037154">
    <property type="protein sequence ID" value="KAH7861371.1"/>
    <property type="molecule type" value="Genomic_DNA"/>
</dbReference>
<comment type="caution">
    <text evidence="1">The sequence shown here is derived from an EMBL/GenBank/DDBJ whole genome shotgun (WGS) entry which is preliminary data.</text>
</comment>
<gene>
    <name evidence="1" type="ORF">Vadar_025298</name>
</gene>